<evidence type="ECO:0000313" key="3">
    <source>
        <dbReference type="Proteomes" id="UP001159405"/>
    </source>
</evidence>
<proteinExistence type="predicted"/>
<dbReference type="EMBL" id="CALNXK010000682">
    <property type="protein sequence ID" value="CAH3189108.1"/>
    <property type="molecule type" value="Genomic_DNA"/>
</dbReference>
<comment type="caution">
    <text evidence="2">The sequence shown here is derived from an EMBL/GenBank/DDBJ whole genome shotgun (WGS) entry which is preliminary data.</text>
</comment>
<evidence type="ECO:0000313" key="2">
    <source>
        <dbReference type="EMBL" id="CAH3189108.1"/>
    </source>
</evidence>
<accession>A0ABN8SH83</accession>
<organism evidence="2 3">
    <name type="scientific">Porites lobata</name>
    <dbReference type="NCBI Taxonomy" id="104759"/>
    <lineage>
        <taxon>Eukaryota</taxon>
        <taxon>Metazoa</taxon>
        <taxon>Cnidaria</taxon>
        <taxon>Anthozoa</taxon>
        <taxon>Hexacorallia</taxon>
        <taxon>Scleractinia</taxon>
        <taxon>Fungiina</taxon>
        <taxon>Poritidae</taxon>
        <taxon>Porites</taxon>
    </lineage>
</organism>
<dbReference type="Proteomes" id="UP001159405">
    <property type="component" value="Unassembled WGS sequence"/>
</dbReference>
<name>A0ABN8SH83_9CNID</name>
<reference evidence="2 3" key="1">
    <citation type="submission" date="2022-05" db="EMBL/GenBank/DDBJ databases">
        <authorList>
            <consortium name="Genoscope - CEA"/>
            <person name="William W."/>
        </authorList>
    </citation>
    <scope>NUCLEOTIDE SEQUENCE [LARGE SCALE GENOMIC DNA]</scope>
</reference>
<feature type="chain" id="PRO_5045157215" description="Ig-like domain-containing protein" evidence="1">
    <location>
        <begin position="23"/>
        <end position="279"/>
    </location>
</feature>
<keyword evidence="1" id="KW-0732">Signal</keyword>
<feature type="signal peptide" evidence="1">
    <location>
        <begin position="1"/>
        <end position="22"/>
    </location>
</feature>
<sequence>MSTARRSFALIVVVIAFEGARAEDMKVCPKEMVKLYCPPLEQAIKSGDYRELIWKVADPRDKSDSARKLGYCGENLSCTSYNSLENFDERITIRNSPVNGTLYIEQEIKDDLLTFTCSVQRKQNKDPLVHQVNVFSSVNCLTLTANQAFNLSGALGKMVSTAGIQDMWWYWVKRDGKMQKIAYCNSESCVFDECNSTCQSRFRIDGATLELTEVREEDRGLQLQCEILPKFQTLLAAQVVLLARMKRYLLTTLRRLPKHQEREKLGPMVPKIRQAAGPY</sequence>
<gene>
    <name evidence="2" type="ORF">PLOB_00042314</name>
</gene>
<protein>
    <recommendedName>
        <fullName evidence="4">Ig-like domain-containing protein</fullName>
    </recommendedName>
</protein>
<keyword evidence="3" id="KW-1185">Reference proteome</keyword>
<evidence type="ECO:0000256" key="1">
    <source>
        <dbReference type="SAM" id="SignalP"/>
    </source>
</evidence>
<evidence type="ECO:0008006" key="4">
    <source>
        <dbReference type="Google" id="ProtNLM"/>
    </source>
</evidence>